<dbReference type="InterPro" id="IPR013830">
    <property type="entry name" value="SGNH_hydro"/>
</dbReference>
<dbReference type="Proteomes" id="UP001596113">
    <property type="component" value="Unassembled WGS sequence"/>
</dbReference>
<evidence type="ECO:0000259" key="1">
    <source>
        <dbReference type="Pfam" id="PF13472"/>
    </source>
</evidence>
<dbReference type="CDD" id="cd00229">
    <property type="entry name" value="SGNH_hydrolase"/>
    <property type="match status" value="1"/>
</dbReference>
<gene>
    <name evidence="2" type="ORF">ACFPOF_04690</name>
</gene>
<comment type="caution">
    <text evidence="2">The sequence shown here is derived from an EMBL/GenBank/DDBJ whole genome shotgun (WGS) entry which is preliminary data.</text>
</comment>
<dbReference type="SUPFAM" id="SSF52266">
    <property type="entry name" value="SGNH hydrolase"/>
    <property type="match status" value="1"/>
</dbReference>
<dbReference type="EMBL" id="JBHSMI010000009">
    <property type="protein sequence ID" value="MFC5402027.1"/>
    <property type="molecule type" value="Genomic_DNA"/>
</dbReference>
<dbReference type="PANTHER" id="PTHR34407:SF1">
    <property type="entry name" value="SGNH HYDROLASE-TYPE ESTERASE DOMAIN-CONTAINING PROTEIN"/>
    <property type="match status" value="1"/>
</dbReference>
<accession>A0ABW0HQ88</accession>
<evidence type="ECO:0000313" key="3">
    <source>
        <dbReference type="Proteomes" id="UP001596113"/>
    </source>
</evidence>
<dbReference type="RefSeq" id="WP_378130093.1">
    <property type="nucleotide sequence ID" value="NZ_JBHSMI010000009.1"/>
</dbReference>
<evidence type="ECO:0000313" key="2">
    <source>
        <dbReference type="EMBL" id="MFC5402027.1"/>
    </source>
</evidence>
<protein>
    <submittedName>
        <fullName evidence="2">SGNH/GDSL hydrolase family protein</fullName>
    </submittedName>
</protein>
<organism evidence="2 3">
    <name type="scientific">Cohnella soli</name>
    <dbReference type="NCBI Taxonomy" id="425005"/>
    <lineage>
        <taxon>Bacteria</taxon>
        <taxon>Bacillati</taxon>
        <taxon>Bacillota</taxon>
        <taxon>Bacilli</taxon>
        <taxon>Bacillales</taxon>
        <taxon>Paenibacillaceae</taxon>
        <taxon>Cohnella</taxon>
    </lineage>
</organism>
<dbReference type="Pfam" id="PF13472">
    <property type="entry name" value="Lipase_GDSL_2"/>
    <property type="match status" value="1"/>
</dbReference>
<feature type="domain" description="SGNH hydrolase-type esterase" evidence="1">
    <location>
        <begin position="33"/>
        <end position="209"/>
    </location>
</feature>
<name>A0ABW0HQ88_9BACL</name>
<dbReference type="PANTHER" id="PTHR34407">
    <property type="entry name" value="EXPRESSED PROTEIN"/>
    <property type="match status" value="1"/>
</dbReference>
<reference evidence="3" key="1">
    <citation type="journal article" date="2019" name="Int. J. Syst. Evol. Microbiol.">
        <title>The Global Catalogue of Microorganisms (GCM) 10K type strain sequencing project: providing services to taxonomists for standard genome sequencing and annotation.</title>
        <authorList>
            <consortium name="The Broad Institute Genomics Platform"/>
            <consortium name="The Broad Institute Genome Sequencing Center for Infectious Disease"/>
            <person name="Wu L."/>
            <person name="Ma J."/>
        </authorList>
    </citation>
    <scope>NUCLEOTIDE SEQUENCE [LARGE SCALE GENOMIC DNA]</scope>
    <source>
        <strain evidence="3">CGMCC 1.18575</strain>
    </source>
</reference>
<dbReference type="Gene3D" id="3.40.50.1110">
    <property type="entry name" value="SGNH hydrolase"/>
    <property type="match status" value="1"/>
</dbReference>
<dbReference type="GO" id="GO:0016787">
    <property type="term" value="F:hydrolase activity"/>
    <property type="evidence" value="ECO:0007669"/>
    <property type="project" value="UniProtKB-KW"/>
</dbReference>
<keyword evidence="3" id="KW-1185">Reference proteome</keyword>
<proteinExistence type="predicted"/>
<keyword evidence="2" id="KW-0378">Hydrolase</keyword>
<sequence>MEKRLSKQHIHPREGLPRLMEKLMRKELVTVAFLGGSITEGYGASDPDKTSWRALTERYFMEKHPDMLWSFVNAGVGGTNSSFGAHRLRRHVFLDGAVDLLFVEFAVNDGQKRLRSPEGAAETIRGMEGIVRQCRTLSPSADIVLLYSADADNMAESEPFFIAAHEKVASHYGLPSVSFVGGVREWMEKGGAWESLAPDGVHPNDSGYAFYAALLCEFLDLALGAVEERPLEGETTVKWGGRSRVLPAPLREDNYDRASMLSAIEASMTVGMDWSGRPADTVNWRYSAGHWAADGEGGTIAFETKGRGAGLLLLCGPDTGIFEYSVNGEPFREYDPFDEWCPLFYRPVMIPLVSFGGESNIRIVARSTSRRNGCSKGFGFRVLGLLRH</sequence>
<dbReference type="InterPro" id="IPR036514">
    <property type="entry name" value="SGNH_hydro_sf"/>
</dbReference>